<feature type="compositionally biased region" description="Basic and acidic residues" evidence="1">
    <location>
        <begin position="1"/>
        <end position="11"/>
    </location>
</feature>
<name>A0A6B0VIL7_9EURY</name>
<dbReference type="OrthoDB" id="166015at2157"/>
<dbReference type="AlphaFoldDB" id="A0A6B0VIL7"/>
<gene>
    <name evidence="2" type="ORF">GS429_02395</name>
</gene>
<evidence type="ECO:0000256" key="1">
    <source>
        <dbReference type="SAM" id="MobiDB-lite"/>
    </source>
</evidence>
<protein>
    <submittedName>
        <fullName evidence="2">Amphi-Trp domain-containing protein</fullName>
    </submittedName>
</protein>
<sequence length="86" mass="9118">MAHRTRADDPLPRGTVAASRGTPTEAFDGDAEVNSAEIVTGTVALEPSETVDRAVGVAEQFSLGRDRHETIDRIVPGSDLTRTGSR</sequence>
<evidence type="ECO:0000313" key="3">
    <source>
        <dbReference type="Proteomes" id="UP000434101"/>
    </source>
</evidence>
<comment type="caution">
    <text evidence="2">The sequence shown here is derived from an EMBL/GenBank/DDBJ whole genome shotgun (WGS) entry which is preliminary data.</text>
</comment>
<evidence type="ECO:0000313" key="2">
    <source>
        <dbReference type="EMBL" id="MXV60937.1"/>
    </source>
</evidence>
<organism evidence="2 3">
    <name type="scientific">Natronorubrum halalkaliphilum</name>
    <dbReference type="NCBI Taxonomy" id="2691917"/>
    <lineage>
        <taxon>Archaea</taxon>
        <taxon>Methanobacteriati</taxon>
        <taxon>Methanobacteriota</taxon>
        <taxon>Stenosarchaea group</taxon>
        <taxon>Halobacteria</taxon>
        <taxon>Halobacteriales</taxon>
        <taxon>Natrialbaceae</taxon>
        <taxon>Natronorubrum</taxon>
    </lineage>
</organism>
<dbReference type="EMBL" id="WUYX01000011">
    <property type="protein sequence ID" value="MXV60937.1"/>
    <property type="molecule type" value="Genomic_DNA"/>
</dbReference>
<dbReference type="RefSeq" id="WP_160062377.1">
    <property type="nucleotide sequence ID" value="NZ_WUYX01000011.1"/>
</dbReference>
<dbReference type="Proteomes" id="UP000434101">
    <property type="component" value="Unassembled WGS sequence"/>
</dbReference>
<proteinExistence type="predicted"/>
<feature type="region of interest" description="Disordered" evidence="1">
    <location>
        <begin position="1"/>
        <end position="33"/>
    </location>
</feature>
<accession>A0A6B0VIL7</accession>
<reference evidence="2 3" key="1">
    <citation type="submission" date="2020-01" db="EMBL/GenBank/DDBJ databases">
        <title>Natronorubrum sp. JWXQ-INN 674 isolated from Inner Mongolia Autonomous Region of China.</title>
        <authorList>
            <person name="Xue Q."/>
        </authorList>
    </citation>
    <scope>NUCLEOTIDE SEQUENCE [LARGE SCALE GENOMIC DNA]</scope>
    <source>
        <strain evidence="2 3">JWXQ-INN-674</strain>
    </source>
</reference>
<keyword evidence="3" id="KW-1185">Reference proteome</keyword>